<dbReference type="PROSITE" id="PS50003">
    <property type="entry name" value="PH_DOMAIN"/>
    <property type="match status" value="1"/>
</dbReference>
<feature type="domain" description="PH" evidence="12">
    <location>
        <begin position="598"/>
        <end position="706"/>
    </location>
</feature>
<dbReference type="SMART" id="SM00233">
    <property type="entry name" value="PH"/>
    <property type="match status" value="1"/>
</dbReference>
<feature type="transmembrane region" description="Helical" evidence="11">
    <location>
        <begin position="314"/>
        <end position="337"/>
    </location>
</feature>
<dbReference type="GO" id="GO:0016020">
    <property type="term" value="C:membrane"/>
    <property type="evidence" value="ECO:0007669"/>
    <property type="project" value="UniProtKB-SubCell"/>
</dbReference>
<dbReference type="CDD" id="cd22249">
    <property type="entry name" value="UDM1_RNF168_RNF169-like"/>
    <property type="match status" value="1"/>
</dbReference>
<evidence type="ECO:0000259" key="12">
    <source>
        <dbReference type="PROSITE" id="PS50003"/>
    </source>
</evidence>
<dbReference type="PROSITE" id="PS50238">
    <property type="entry name" value="RHOGAP"/>
    <property type="match status" value="1"/>
</dbReference>
<dbReference type="PANTHER" id="PTHR15228">
    <property type="entry name" value="SPERMATHECAL PHYSIOLOGY VARIANT"/>
    <property type="match status" value="1"/>
</dbReference>
<feature type="transmembrane region" description="Helical" evidence="11">
    <location>
        <begin position="500"/>
        <end position="520"/>
    </location>
</feature>
<keyword evidence="2" id="KW-0343">GTPase activation</keyword>
<keyword evidence="7 11" id="KW-0472">Membrane</keyword>
<dbReference type="Pfam" id="PF01529">
    <property type="entry name" value="DHHC"/>
    <property type="match status" value="1"/>
</dbReference>
<feature type="compositionally biased region" description="Polar residues" evidence="10">
    <location>
        <begin position="1105"/>
        <end position="1133"/>
    </location>
</feature>
<feature type="region of interest" description="Disordered" evidence="10">
    <location>
        <begin position="1091"/>
        <end position="1133"/>
    </location>
</feature>
<dbReference type="InterPro" id="IPR001849">
    <property type="entry name" value="PH_domain"/>
</dbReference>
<evidence type="ECO:0000256" key="11">
    <source>
        <dbReference type="SAM" id="Phobius"/>
    </source>
</evidence>
<dbReference type="SMART" id="SM00248">
    <property type="entry name" value="ANK"/>
    <property type="match status" value="5"/>
</dbReference>
<dbReference type="Pfam" id="PF00620">
    <property type="entry name" value="RhoGAP"/>
    <property type="match status" value="1"/>
</dbReference>
<name>A0A8J7NEV1_ATRSP</name>
<dbReference type="InterPro" id="IPR000198">
    <property type="entry name" value="RhoGAP_dom"/>
</dbReference>
<feature type="non-terminal residue" evidence="14">
    <location>
        <position position="1315"/>
    </location>
</feature>
<dbReference type="GO" id="GO:0007165">
    <property type="term" value="P:signal transduction"/>
    <property type="evidence" value="ECO:0007669"/>
    <property type="project" value="InterPro"/>
</dbReference>
<feature type="coiled-coil region" evidence="9">
    <location>
        <begin position="1222"/>
        <end position="1302"/>
    </location>
</feature>
<evidence type="ECO:0000259" key="13">
    <source>
        <dbReference type="PROSITE" id="PS50238"/>
    </source>
</evidence>
<keyword evidence="4 11" id="KW-0812">Transmembrane</keyword>
<dbReference type="InterPro" id="IPR002110">
    <property type="entry name" value="Ankyrin_rpt"/>
</dbReference>
<dbReference type="InterPro" id="IPR051025">
    <property type="entry name" value="RhoGAP"/>
</dbReference>
<dbReference type="GO" id="GO:0005096">
    <property type="term" value="F:GTPase activator activity"/>
    <property type="evidence" value="ECO:0007669"/>
    <property type="project" value="UniProtKB-KW"/>
</dbReference>
<dbReference type="InterPro" id="IPR036770">
    <property type="entry name" value="Ankyrin_rpt-contain_sf"/>
</dbReference>
<dbReference type="SMART" id="SM00324">
    <property type="entry name" value="RhoGAP"/>
    <property type="match status" value="1"/>
</dbReference>
<organism evidence="14 15">
    <name type="scientific">Atractosteus spatula</name>
    <name type="common">Alligator gar</name>
    <name type="synonym">Lepisosteus spatula</name>
    <dbReference type="NCBI Taxonomy" id="7917"/>
    <lineage>
        <taxon>Eukaryota</taxon>
        <taxon>Metazoa</taxon>
        <taxon>Chordata</taxon>
        <taxon>Craniata</taxon>
        <taxon>Vertebrata</taxon>
        <taxon>Euteleostomi</taxon>
        <taxon>Actinopterygii</taxon>
        <taxon>Neopterygii</taxon>
        <taxon>Holostei</taxon>
        <taxon>Semionotiformes</taxon>
        <taxon>Lepisosteidae</taxon>
        <taxon>Atractosteus</taxon>
    </lineage>
</organism>
<evidence type="ECO:0000256" key="3">
    <source>
        <dbReference type="ARBA" id="ARBA00022553"/>
    </source>
</evidence>
<keyword evidence="8" id="KW-0040">ANK repeat</keyword>
<evidence type="ECO:0000256" key="1">
    <source>
        <dbReference type="ARBA" id="ARBA00004141"/>
    </source>
</evidence>
<dbReference type="PANTHER" id="PTHR15228:SF22">
    <property type="entry name" value="RHO GTPASE-ACTIVATING PROTEIN 22"/>
    <property type="match status" value="1"/>
</dbReference>
<dbReference type="GO" id="GO:0005925">
    <property type="term" value="C:focal adhesion"/>
    <property type="evidence" value="ECO:0007669"/>
    <property type="project" value="TreeGrafter"/>
</dbReference>
<dbReference type="EMBL" id="JAAWVO010004557">
    <property type="protein sequence ID" value="MBN3312201.1"/>
    <property type="molecule type" value="Genomic_DNA"/>
</dbReference>
<keyword evidence="6 9" id="KW-0175">Coiled coil</keyword>
<reference evidence="14" key="1">
    <citation type="journal article" date="2021" name="Cell">
        <title>Tracing the genetic footprints of vertebrate landing in non-teleost ray-finned fishes.</title>
        <authorList>
            <person name="Bi X."/>
            <person name="Wang K."/>
            <person name="Yang L."/>
            <person name="Pan H."/>
            <person name="Jiang H."/>
            <person name="Wei Q."/>
            <person name="Fang M."/>
            <person name="Yu H."/>
            <person name="Zhu C."/>
            <person name="Cai Y."/>
            <person name="He Y."/>
            <person name="Gan X."/>
            <person name="Zeng H."/>
            <person name="Yu D."/>
            <person name="Zhu Y."/>
            <person name="Jiang H."/>
            <person name="Qiu Q."/>
            <person name="Yang H."/>
            <person name="Zhang Y.E."/>
            <person name="Wang W."/>
            <person name="Zhu M."/>
            <person name="He S."/>
            <person name="Zhang G."/>
        </authorList>
    </citation>
    <scope>NUCLEOTIDE SEQUENCE</scope>
    <source>
        <strain evidence="14">Allg_001</strain>
    </source>
</reference>
<evidence type="ECO:0000256" key="4">
    <source>
        <dbReference type="ARBA" id="ARBA00022692"/>
    </source>
</evidence>
<feature type="transmembrane region" description="Helical" evidence="11">
    <location>
        <begin position="257"/>
        <end position="276"/>
    </location>
</feature>
<accession>A0A8J7NEV1</accession>
<evidence type="ECO:0000313" key="14">
    <source>
        <dbReference type="EMBL" id="MBN3312201.1"/>
    </source>
</evidence>
<dbReference type="Pfam" id="PF00169">
    <property type="entry name" value="PH"/>
    <property type="match status" value="1"/>
</dbReference>
<evidence type="ECO:0000256" key="5">
    <source>
        <dbReference type="ARBA" id="ARBA00022989"/>
    </source>
</evidence>
<keyword evidence="3" id="KW-0597">Phosphoprotein</keyword>
<dbReference type="Pfam" id="PF12796">
    <property type="entry name" value="Ank_2"/>
    <property type="match status" value="2"/>
</dbReference>
<dbReference type="SUPFAM" id="SSF48403">
    <property type="entry name" value="Ankyrin repeat"/>
    <property type="match status" value="1"/>
</dbReference>
<evidence type="ECO:0000256" key="8">
    <source>
        <dbReference type="PROSITE-ProRule" id="PRU00023"/>
    </source>
</evidence>
<dbReference type="GO" id="GO:0016409">
    <property type="term" value="F:palmitoyltransferase activity"/>
    <property type="evidence" value="ECO:0007669"/>
    <property type="project" value="InterPro"/>
</dbReference>
<evidence type="ECO:0000256" key="2">
    <source>
        <dbReference type="ARBA" id="ARBA00022468"/>
    </source>
</evidence>
<feature type="non-terminal residue" evidence="14">
    <location>
        <position position="1"/>
    </location>
</feature>
<dbReference type="CDD" id="cd04390">
    <property type="entry name" value="RhoGAP_ARHGAP22_24_25"/>
    <property type="match status" value="1"/>
</dbReference>
<feature type="transmembrane region" description="Helical" evidence="11">
    <location>
        <begin position="357"/>
        <end position="378"/>
    </location>
</feature>
<dbReference type="Gene3D" id="1.10.555.10">
    <property type="entry name" value="Rho GTPase activation protein"/>
    <property type="match status" value="1"/>
</dbReference>
<dbReference type="SUPFAM" id="SSF48350">
    <property type="entry name" value="GTPase activation domain, GAP"/>
    <property type="match status" value="1"/>
</dbReference>
<feature type="repeat" description="ANK" evidence="8">
    <location>
        <begin position="80"/>
        <end position="112"/>
    </location>
</feature>
<feature type="domain" description="Rho-GAP" evidence="13">
    <location>
        <begin position="767"/>
        <end position="960"/>
    </location>
</feature>
<dbReference type="PROSITE" id="PS50088">
    <property type="entry name" value="ANK_REPEAT"/>
    <property type="match status" value="3"/>
</dbReference>
<evidence type="ECO:0000256" key="9">
    <source>
        <dbReference type="SAM" id="Coils"/>
    </source>
</evidence>
<comment type="caution">
    <text evidence="14">The sequence shown here is derived from an EMBL/GenBank/DDBJ whole genome shotgun (WGS) entry which is preliminary data.</text>
</comment>
<gene>
    <name evidence="14" type="primary">Arhgap22</name>
    <name evidence="14" type="ORF">GTO95_0011473</name>
</gene>
<dbReference type="PROSITE" id="PS50297">
    <property type="entry name" value="ANK_REP_REGION"/>
    <property type="match status" value="3"/>
</dbReference>
<proteinExistence type="predicted"/>
<dbReference type="InterPro" id="IPR008936">
    <property type="entry name" value="Rho_GTPase_activation_prot"/>
</dbReference>
<dbReference type="GO" id="GO:0051056">
    <property type="term" value="P:regulation of small GTPase mediated signal transduction"/>
    <property type="evidence" value="ECO:0007669"/>
    <property type="project" value="UniProtKB-ARBA"/>
</dbReference>
<evidence type="ECO:0000256" key="6">
    <source>
        <dbReference type="ARBA" id="ARBA00023054"/>
    </source>
</evidence>
<dbReference type="PRINTS" id="PR01415">
    <property type="entry name" value="ANKYRIN"/>
</dbReference>
<feature type="repeat" description="ANK" evidence="8">
    <location>
        <begin position="147"/>
        <end position="170"/>
    </location>
</feature>
<feature type="repeat" description="ANK" evidence="8">
    <location>
        <begin position="47"/>
        <end position="79"/>
    </location>
</feature>
<dbReference type="Gene3D" id="2.30.29.30">
    <property type="entry name" value="Pleckstrin-homology domain (PH domain)/Phosphotyrosine-binding domain (PTB)"/>
    <property type="match status" value="1"/>
</dbReference>
<feature type="transmembrane region" description="Helical" evidence="11">
    <location>
        <begin position="282"/>
        <end position="302"/>
    </location>
</feature>
<dbReference type="InterPro" id="IPR011993">
    <property type="entry name" value="PH-like_dom_sf"/>
</dbReference>
<sequence>IALSMLPPAAGAVAGSDIFDAVQRGDAERCAYLLELDRSLLARRGWAGFTPLHFAAYQGNRTLAELLLRSGADPNTPTDAGQTPFHFACRHGDVFVLHLMLRHGADLSLVDQQGKTALHYSVTGGSIFAIRYLEETGRFSFSDTDKFAVTPLHLAASTGNVDVVKYLLRNDRCPAGAEDWQGGTALHTAAEAGAVDVSWALLQEAGFHLLHLKNRNGRTPLDLSGQGATYRHQQLTNILRKFINEPVDQKPKASYGLYYWTLLFPGVFGSVVLLVAALLGKYGGIFCGLIFPWLGRVIFSQYHRMSGHQRSPNPIYLGTLAAGIFHTLVCFFGKILPEYRFEYSTLKFRRSLTLARIWPASALFLVSVTHFAGTLWIFRVLLTRDPGQLQTAASDPQFAKFADLVDADHTPINFCIYCELFQPERCKHCKLCNICVLDFDHHCLFLNRCIAKNNHRLFLIFLLELTVAHGIFIFSALYYLHRKYSQPLWTVCMAVLTEEVWVLVLTVMNLLTLVWEACLLKEQIGAVSVGSTTHFKPHPGKPLSWTRQCRAILTFLSDPPARCSGAVPCCPARSKSMVMGEVSRGSAGRPPQPGPQERAVRAGWLKKQRSIVKNWQLRWFVLRTDQLYFYKDEEETKPQGCIPLQGSQVNEVAVNPDEPGKHLFEIVPGGTGERDRAAANHEAFLLMANTQSDMEDWVKAIRRVIWAPFGGEESNLGLLRSGMYLMPEVRTLLLCSSCALAQRDICAVSGNCGAQQGSEEAQGIFGQRLEDTVQYEKKFGTRLAPLLVEQCVDFIRERGLDEEGLFRMPGQANLVKELQDAFDCGDKPLFDCNTDVHTVASLLKLYLRELPEPVIPFAKYEDFLSCAQLLSKDEEEGIQELTKQVKSLPRANYNLLKYICKFLDEVQSHSNENKMSVQNLATVFGPNILRPKMEDPVTIMETSLVQHLMTVLISEHERLYVGPNPEVLPGRLEVRVQGQRGAVEWISEEDLQGGCSKAQSSHAREDLCSSATSLDVNVSTPATVPRLASQGTGEAAAVSPSKQLKSLPTWKYSFRSSGARASAVKLGGSSVDIPNLSSSGNWLMNGLSSLRGHRRTSSGERVKDSGSSQRLSTYDNVTGSSLSVPSVASTPWSTSSCEISVPDSLSSCPACRDSDCSGLNCGKGEGLEPAPRAQSDRQALDLDDSGEGLQLCLTGASGSESSNLVAASNDTASSSKALASLVTELKDELRRQRLEYEARMRRLEESSAALCEQVERLEEELDQERKKHSMLEIKLRNSERAREDAERRNQLLQKEMEEFFSTLGDLTLGPRTSKI</sequence>
<comment type="subcellular location">
    <subcellularLocation>
        <location evidence="1">Membrane</location>
        <topology evidence="1">Multi-pass membrane protein</topology>
    </subcellularLocation>
</comment>
<keyword evidence="15" id="KW-1185">Reference proteome</keyword>
<protein>
    <submittedName>
        <fullName evidence="14">RHG22 protein</fullName>
    </submittedName>
</protein>
<dbReference type="Gene3D" id="1.25.40.20">
    <property type="entry name" value="Ankyrin repeat-containing domain"/>
    <property type="match status" value="2"/>
</dbReference>
<feature type="transmembrane region" description="Helical" evidence="11">
    <location>
        <begin position="457"/>
        <end position="480"/>
    </location>
</feature>
<keyword evidence="5 11" id="KW-1133">Transmembrane helix</keyword>
<evidence type="ECO:0000313" key="15">
    <source>
        <dbReference type="Proteomes" id="UP000736164"/>
    </source>
</evidence>
<dbReference type="InterPro" id="IPR001594">
    <property type="entry name" value="Palmitoyltrfase_DHHC"/>
</dbReference>
<dbReference type="Proteomes" id="UP000736164">
    <property type="component" value="Unassembled WGS sequence"/>
</dbReference>
<dbReference type="FunFam" id="1.10.555.10:FF:000015">
    <property type="entry name" value="rho GTPase-activating protein 25 isoform X1"/>
    <property type="match status" value="1"/>
</dbReference>
<dbReference type="PROSITE" id="PS50216">
    <property type="entry name" value="DHHC"/>
    <property type="match status" value="1"/>
</dbReference>
<evidence type="ECO:0000256" key="7">
    <source>
        <dbReference type="ARBA" id="ARBA00023136"/>
    </source>
</evidence>
<evidence type="ECO:0000256" key="10">
    <source>
        <dbReference type="SAM" id="MobiDB-lite"/>
    </source>
</evidence>
<dbReference type="SUPFAM" id="SSF50729">
    <property type="entry name" value="PH domain-like"/>
    <property type="match status" value="1"/>
</dbReference>